<feature type="chain" id="PRO_5040230571" evidence="1">
    <location>
        <begin position="18"/>
        <end position="129"/>
    </location>
</feature>
<organism evidence="2 3">
    <name type="scientific">Clonostachys solani</name>
    <dbReference type="NCBI Taxonomy" id="160281"/>
    <lineage>
        <taxon>Eukaryota</taxon>
        <taxon>Fungi</taxon>
        <taxon>Dikarya</taxon>
        <taxon>Ascomycota</taxon>
        <taxon>Pezizomycotina</taxon>
        <taxon>Sordariomycetes</taxon>
        <taxon>Hypocreomycetidae</taxon>
        <taxon>Hypocreales</taxon>
        <taxon>Bionectriaceae</taxon>
        <taxon>Clonostachys</taxon>
    </lineage>
</organism>
<proteinExistence type="predicted"/>
<reference evidence="3" key="1">
    <citation type="submission" date="2019-06" db="EMBL/GenBank/DDBJ databases">
        <authorList>
            <person name="Broberg M."/>
        </authorList>
    </citation>
    <scope>NUCLEOTIDE SEQUENCE [LARGE SCALE GENOMIC DNA]</scope>
</reference>
<evidence type="ECO:0000313" key="2">
    <source>
        <dbReference type="EMBL" id="CAH0038777.1"/>
    </source>
</evidence>
<accession>A0A9N9YST2</accession>
<evidence type="ECO:0000313" key="3">
    <source>
        <dbReference type="Proteomes" id="UP000775872"/>
    </source>
</evidence>
<comment type="caution">
    <text evidence="2">The sequence shown here is derived from an EMBL/GenBank/DDBJ whole genome shotgun (WGS) entry which is preliminary data.</text>
</comment>
<dbReference type="Proteomes" id="UP000775872">
    <property type="component" value="Unassembled WGS sequence"/>
</dbReference>
<name>A0A9N9YST2_9HYPO</name>
<keyword evidence="3" id="KW-1185">Reference proteome</keyword>
<dbReference type="OrthoDB" id="5116585at2759"/>
<reference evidence="2 3" key="2">
    <citation type="submission" date="2021-10" db="EMBL/GenBank/DDBJ databases">
        <authorList>
            <person name="Piombo E."/>
        </authorList>
    </citation>
    <scope>NUCLEOTIDE SEQUENCE [LARGE SCALE GENOMIC DNA]</scope>
</reference>
<dbReference type="AlphaFoldDB" id="A0A9N9YST2"/>
<gene>
    <name evidence="2" type="ORF">CSOL1703_00003362</name>
</gene>
<dbReference type="EMBL" id="CABFOC020000002">
    <property type="protein sequence ID" value="CAH0038777.1"/>
    <property type="molecule type" value="Genomic_DNA"/>
</dbReference>
<feature type="signal peptide" evidence="1">
    <location>
        <begin position="1"/>
        <end position="17"/>
    </location>
</feature>
<protein>
    <submittedName>
        <fullName evidence="2">Uncharacterized protein</fullName>
    </submittedName>
</protein>
<evidence type="ECO:0000256" key="1">
    <source>
        <dbReference type="SAM" id="SignalP"/>
    </source>
</evidence>
<keyword evidence="1" id="KW-0732">Signal</keyword>
<sequence>MRFFTIAVTSLAACAYAAPQLTGGMRVTDTSNQPRDESQSTDKITVPDHFACTEDSDCVVRNVGNCCGYYPMCANADAVLPDPCPKPGMASICGFPTIDSCKCGSRGGCISLQGRTKVHGNQFGDSNKS</sequence>